<proteinExistence type="predicted"/>
<dbReference type="NCBIfam" id="TIGR01439">
    <property type="entry name" value="lp_hng_hel_AbrB"/>
    <property type="match status" value="1"/>
</dbReference>
<dbReference type="PROSITE" id="PS51740">
    <property type="entry name" value="SPOVT_ABRB"/>
    <property type="match status" value="1"/>
</dbReference>
<dbReference type="SMART" id="SM00966">
    <property type="entry name" value="SpoVT_AbrB"/>
    <property type="match status" value="1"/>
</dbReference>
<dbReference type="Pfam" id="PF04014">
    <property type="entry name" value="MazE_antitoxin"/>
    <property type="match status" value="1"/>
</dbReference>
<reference evidence="2" key="1">
    <citation type="submission" date="2019-08" db="EMBL/GenBank/DDBJ databases">
        <authorList>
            <person name="Kucharzyk K."/>
            <person name="Murdoch R.W."/>
            <person name="Higgins S."/>
            <person name="Loffler F."/>
        </authorList>
    </citation>
    <scope>NUCLEOTIDE SEQUENCE</scope>
</reference>
<dbReference type="GO" id="GO:0003677">
    <property type="term" value="F:DNA binding"/>
    <property type="evidence" value="ECO:0007669"/>
    <property type="project" value="InterPro"/>
</dbReference>
<name>A0A644TME3_9ZZZZ</name>
<dbReference type="PANTHER" id="PTHR34860">
    <property type="entry name" value="REPRESSOR-LIKE PROTEIN SSO7C3"/>
    <property type="match status" value="1"/>
</dbReference>
<sequence length="112" mass="12865">MTEYNTTISSKGQLVLPKEIRDQFNLSTGSKIKIIVDGEQIIIKPRTVADEFQELILTDLAKDSKPINEATIREYHIKLNKALDTLVADAECEYRKKEYISLDDLKKENEHV</sequence>
<accession>A0A644TME3</accession>
<organism evidence="2">
    <name type="scientific">bioreactor metagenome</name>
    <dbReference type="NCBI Taxonomy" id="1076179"/>
    <lineage>
        <taxon>unclassified sequences</taxon>
        <taxon>metagenomes</taxon>
        <taxon>ecological metagenomes</taxon>
    </lineage>
</organism>
<comment type="caution">
    <text evidence="2">The sequence shown here is derived from an EMBL/GenBank/DDBJ whole genome shotgun (WGS) entry which is preliminary data.</text>
</comment>
<feature type="domain" description="SpoVT-AbrB" evidence="1">
    <location>
        <begin position="3"/>
        <end position="48"/>
    </location>
</feature>
<dbReference type="InterPro" id="IPR007159">
    <property type="entry name" value="SpoVT-AbrB_dom"/>
</dbReference>
<evidence type="ECO:0000259" key="1">
    <source>
        <dbReference type="PROSITE" id="PS51740"/>
    </source>
</evidence>
<dbReference type="InterPro" id="IPR052975">
    <property type="entry name" value="Repressor-like_regulatory"/>
</dbReference>
<gene>
    <name evidence="2" type="ORF">SDC9_13532</name>
</gene>
<dbReference type="AlphaFoldDB" id="A0A644TME3"/>
<dbReference type="EMBL" id="VSSQ01000039">
    <property type="protein sequence ID" value="MPL67829.1"/>
    <property type="molecule type" value="Genomic_DNA"/>
</dbReference>
<evidence type="ECO:0000313" key="2">
    <source>
        <dbReference type="EMBL" id="MPL67829.1"/>
    </source>
</evidence>
<dbReference type="PANTHER" id="PTHR34860:SF6">
    <property type="entry name" value="REPRESSOR-LIKE PROTEIN SSO7C3"/>
    <property type="match status" value="1"/>
</dbReference>
<dbReference type="SUPFAM" id="SSF89447">
    <property type="entry name" value="AbrB/MazE/MraZ-like"/>
    <property type="match status" value="1"/>
</dbReference>
<protein>
    <recommendedName>
        <fullName evidence="1">SpoVT-AbrB domain-containing protein</fullName>
    </recommendedName>
</protein>
<dbReference type="InterPro" id="IPR037914">
    <property type="entry name" value="SpoVT-AbrB_sf"/>
</dbReference>
<dbReference type="Gene3D" id="2.10.260.10">
    <property type="match status" value="1"/>
</dbReference>